<feature type="compositionally biased region" description="Polar residues" evidence="1">
    <location>
        <begin position="610"/>
        <end position="637"/>
    </location>
</feature>
<feature type="compositionally biased region" description="Gly residues" evidence="1">
    <location>
        <begin position="660"/>
        <end position="683"/>
    </location>
</feature>
<evidence type="ECO:0000313" key="4">
    <source>
        <dbReference type="Proteomes" id="UP001500738"/>
    </source>
</evidence>
<evidence type="ECO:0008006" key="5">
    <source>
        <dbReference type="Google" id="ProtNLM"/>
    </source>
</evidence>
<organism evidence="3 4">
    <name type="scientific">Sphingopyxis soli</name>
    <dbReference type="NCBI Taxonomy" id="592051"/>
    <lineage>
        <taxon>Bacteria</taxon>
        <taxon>Pseudomonadati</taxon>
        <taxon>Pseudomonadota</taxon>
        <taxon>Alphaproteobacteria</taxon>
        <taxon>Sphingomonadales</taxon>
        <taxon>Sphingomonadaceae</taxon>
        <taxon>Sphingopyxis</taxon>
    </lineage>
</organism>
<evidence type="ECO:0000256" key="1">
    <source>
        <dbReference type="SAM" id="MobiDB-lite"/>
    </source>
</evidence>
<evidence type="ECO:0000256" key="2">
    <source>
        <dbReference type="SAM" id="SignalP"/>
    </source>
</evidence>
<feature type="chain" id="PRO_5047122332" description="Carbohydrate-binding family V/XII" evidence="2">
    <location>
        <begin position="49"/>
        <end position="691"/>
    </location>
</feature>
<keyword evidence="4" id="KW-1185">Reference proteome</keyword>
<comment type="caution">
    <text evidence="3">The sequence shown here is derived from an EMBL/GenBank/DDBJ whole genome shotgun (WGS) entry which is preliminary data.</text>
</comment>
<proteinExistence type="predicted"/>
<dbReference type="Proteomes" id="UP001500738">
    <property type="component" value="Unassembled WGS sequence"/>
</dbReference>
<feature type="signal peptide" evidence="2">
    <location>
        <begin position="1"/>
        <end position="48"/>
    </location>
</feature>
<evidence type="ECO:0000313" key="3">
    <source>
        <dbReference type="EMBL" id="GAA0865530.1"/>
    </source>
</evidence>
<reference evidence="3 4" key="1">
    <citation type="journal article" date="2019" name="Int. J. Syst. Evol. Microbiol.">
        <title>The Global Catalogue of Microorganisms (GCM) 10K type strain sequencing project: providing services to taxonomists for standard genome sequencing and annotation.</title>
        <authorList>
            <consortium name="The Broad Institute Genomics Platform"/>
            <consortium name="The Broad Institute Genome Sequencing Center for Infectious Disease"/>
            <person name="Wu L."/>
            <person name="Ma J."/>
        </authorList>
    </citation>
    <scope>NUCLEOTIDE SEQUENCE [LARGE SCALE GENOMIC DNA]</scope>
    <source>
        <strain evidence="3 4">JCM 15910</strain>
    </source>
</reference>
<dbReference type="EMBL" id="BAAAFE010000008">
    <property type="protein sequence ID" value="GAA0865530.1"/>
    <property type="molecule type" value="Genomic_DNA"/>
</dbReference>
<name>A0ABN1M8I2_9SPHN</name>
<feature type="region of interest" description="Disordered" evidence="1">
    <location>
        <begin position="608"/>
        <end position="691"/>
    </location>
</feature>
<sequence>MHPKSSNKDYVMTNIPNRNRRAGYGKAAALWLLFAGASLVAMEHPADAATTATTATIAVDNTPPAIVFAFEPTVMVHIDGKPVLRDMKSAGVRRVVNTRALLVRAGNLYYLRVGGRWLTATALNARWTLARDVPANVTWALNEATSHKLADPMDKTADDVAALLRTGRAPVIVVRSDAAELIAISGEPQFAPIAGTTLAYVANTRADVFVTANTNWYLLLSGRWFVAPSAKGPWTYVAPDRLPADFARIPADSPKGVVLASVAGTPQAKAAIASNSIPQTATVDRKQASFTATYDGNPEFRAVTGTGLTYARNAAVPVIGVDASHYYAVSNGVWFAASSPHGPWVVATSVAPAIYTIPASSPLHFVTYVRVYGVSGDSVLVGYTPGYYGIVSTGTVVVYGTGYRCTAWVGSVWYGCPATYAPAAYWYGGAYPVAGAWNVYGQWGNAVVAGTAAAWANPWTGNYGRAVEGGYYNQATGGGGVGQAAVNTNAYTGTTTAVARGVRYNPETGRVVANEGVAAYNPYTGQAGAANHREVYNSNTGRQTSMAGAAGVGPEGAGAVGGFSTTGSGGNAAGVGGVTYDRDSGTVNAGGAVKVGDDVYAGKNGDVYQKTDSGWEQVERSTAQRQNGQRSSGTTTGPVDRGTGSKAASTSRQRPERGSIGNGGITGAKGGSRPAIGGGGRPAKGGRPRKR</sequence>
<gene>
    <name evidence="3" type="ORF">GCM10009115_24440</name>
</gene>
<accession>A0ABN1M8I2</accession>
<protein>
    <recommendedName>
        <fullName evidence="5">Carbohydrate-binding family V/XII</fullName>
    </recommendedName>
</protein>
<keyword evidence="2" id="KW-0732">Signal</keyword>